<dbReference type="Gene3D" id="3.90.550.10">
    <property type="entry name" value="Spore Coat Polysaccharide Biosynthesis Protein SpsA, Chain A"/>
    <property type="match status" value="1"/>
</dbReference>
<dbReference type="Pfam" id="PF13432">
    <property type="entry name" value="TPR_16"/>
    <property type="match status" value="1"/>
</dbReference>
<dbReference type="SUPFAM" id="SSF53448">
    <property type="entry name" value="Nucleotide-diphospho-sugar transferases"/>
    <property type="match status" value="1"/>
</dbReference>
<keyword evidence="1" id="KW-0802">TPR repeat</keyword>
<name>A0A1G9TYY4_9FIRM</name>
<dbReference type="InterPro" id="IPR019734">
    <property type="entry name" value="TPR_rpt"/>
</dbReference>
<evidence type="ECO:0000313" key="4">
    <source>
        <dbReference type="Proteomes" id="UP000199182"/>
    </source>
</evidence>
<sequence length="610" mass="69220">MPVRLSVCMITKNEEEFLDRCLSSVSAVADEIIIADTGSTDDTVQIAKKHGATVYPIKWRNSFSAARNLSISKASGDWILLLDADEVLEETDIPLLREFMNTTSCDGCNFTIINYIGRTAGGLHTMHNAFRLLRNNGLYRFEGAIHEQIIRRDGKPIPAGAIETSSIRLYHYGYLDDVVRRKQKRKRNLPLLLKELNADPQNPFLMFNLANDYLACGEHEKALKLFDRAYHKMDTTQAYAPHLVYRRAVTLYNLGRYDLAAKAAQDGLNIYPACADLEYLLGTVFSEWGRYTLAIDSFNRCMSMPKPPDSLRFMQGSTTLRPLMALGNLYLRLGDYSRAYDAYAAVIKKDINCCSVLYQIGKVLNHIYADKATVVKKLIGFFLSPDYTPNLILLTDILIQERLYSQAASCCEKAAEDLSYKQDTDFLKANLYFYSRKFGEARRLFEELVSQEAASTNVLQNITCQSAQYLFVISLIEGKTVLDSDLALVERYCDRLTYRVYTQVRNVLNDRDESVFSPDESWPSVLTEVGRLFDRVLRTGEFDLFERLLYLLNWVDSKAVLIELAQVYLDNGYPGMAREQVLRSVKELDYLNPAGLSILAQTAGIPRAST</sequence>
<evidence type="ECO:0000259" key="2">
    <source>
        <dbReference type="Pfam" id="PF00535"/>
    </source>
</evidence>
<dbReference type="OrthoDB" id="9815923at2"/>
<dbReference type="Proteomes" id="UP000199182">
    <property type="component" value="Unassembled WGS sequence"/>
</dbReference>
<keyword evidence="4" id="KW-1185">Reference proteome</keyword>
<dbReference type="RefSeq" id="WP_092637239.1">
    <property type="nucleotide sequence ID" value="NZ_FNID01000001.1"/>
</dbReference>
<proteinExistence type="predicted"/>
<dbReference type="InterPro" id="IPR011990">
    <property type="entry name" value="TPR-like_helical_dom_sf"/>
</dbReference>
<evidence type="ECO:0000313" key="3">
    <source>
        <dbReference type="EMBL" id="SDM52793.1"/>
    </source>
</evidence>
<dbReference type="STRING" id="258515.SAMN05192585_10123"/>
<dbReference type="PROSITE" id="PS50005">
    <property type="entry name" value="TPR"/>
    <property type="match status" value="1"/>
</dbReference>
<reference evidence="3 4" key="1">
    <citation type="submission" date="2016-10" db="EMBL/GenBank/DDBJ databases">
        <authorList>
            <person name="de Groot N.N."/>
        </authorList>
    </citation>
    <scope>NUCLEOTIDE SEQUENCE [LARGE SCALE GENOMIC DNA]</scope>
    <source>
        <strain evidence="3 4">CGMCC 1.5012</strain>
    </source>
</reference>
<organism evidence="3 4">
    <name type="scientific">Acetanaerobacterium elongatum</name>
    <dbReference type="NCBI Taxonomy" id="258515"/>
    <lineage>
        <taxon>Bacteria</taxon>
        <taxon>Bacillati</taxon>
        <taxon>Bacillota</taxon>
        <taxon>Clostridia</taxon>
        <taxon>Eubacteriales</taxon>
        <taxon>Oscillospiraceae</taxon>
        <taxon>Acetanaerobacterium</taxon>
    </lineage>
</organism>
<dbReference type="InterPro" id="IPR029044">
    <property type="entry name" value="Nucleotide-diphossugar_trans"/>
</dbReference>
<dbReference type="Pfam" id="PF00535">
    <property type="entry name" value="Glycos_transf_2"/>
    <property type="match status" value="1"/>
</dbReference>
<dbReference type="InterPro" id="IPR001173">
    <property type="entry name" value="Glyco_trans_2-like"/>
</dbReference>
<dbReference type="AlphaFoldDB" id="A0A1G9TYY4"/>
<dbReference type="Gene3D" id="1.25.40.10">
    <property type="entry name" value="Tetratricopeptide repeat domain"/>
    <property type="match status" value="2"/>
</dbReference>
<gene>
    <name evidence="3" type="ORF">SAMN05192585_10123</name>
</gene>
<evidence type="ECO:0000256" key="1">
    <source>
        <dbReference type="PROSITE-ProRule" id="PRU00339"/>
    </source>
</evidence>
<feature type="repeat" description="TPR" evidence="1">
    <location>
        <begin position="320"/>
        <end position="353"/>
    </location>
</feature>
<dbReference type="SMART" id="SM00028">
    <property type="entry name" value="TPR"/>
    <property type="match status" value="4"/>
</dbReference>
<dbReference type="PANTHER" id="PTHR43630">
    <property type="entry name" value="POLY-BETA-1,6-N-ACETYL-D-GLUCOSAMINE SYNTHASE"/>
    <property type="match status" value="1"/>
</dbReference>
<dbReference type="SUPFAM" id="SSF48452">
    <property type="entry name" value="TPR-like"/>
    <property type="match status" value="2"/>
</dbReference>
<dbReference type="PANTHER" id="PTHR43630:SF2">
    <property type="entry name" value="GLYCOSYLTRANSFERASE"/>
    <property type="match status" value="1"/>
</dbReference>
<accession>A0A1G9TYY4</accession>
<dbReference type="Pfam" id="PF13176">
    <property type="entry name" value="TPR_7"/>
    <property type="match status" value="1"/>
</dbReference>
<dbReference type="EMBL" id="FNID01000001">
    <property type="protein sequence ID" value="SDM52793.1"/>
    <property type="molecule type" value="Genomic_DNA"/>
</dbReference>
<feature type="domain" description="Glycosyltransferase 2-like" evidence="2">
    <location>
        <begin position="6"/>
        <end position="128"/>
    </location>
</feature>
<dbReference type="CDD" id="cd02511">
    <property type="entry name" value="Beta4Glucosyltransferase"/>
    <property type="match status" value="1"/>
</dbReference>
<protein>
    <submittedName>
        <fullName evidence="3">Tetratricopeptide repeat-containing protein</fullName>
    </submittedName>
</protein>